<comment type="similarity">
    <text evidence="1 6">Belongs to the peptidase A1 family.</text>
</comment>
<evidence type="ECO:0000259" key="8">
    <source>
        <dbReference type="PROSITE" id="PS51767"/>
    </source>
</evidence>
<feature type="active site" evidence="4">
    <location>
        <position position="462"/>
    </location>
</feature>
<feature type="domain" description="Peptidase A1" evidence="8">
    <location>
        <begin position="259"/>
        <end position="544"/>
    </location>
</feature>
<dbReference type="SUPFAM" id="SSF50630">
    <property type="entry name" value="Acid proteases"/>
    <property type="match status" value="2"/>
</dbReference>
<keyword evidence="3 5" id="KW-1015">Disulfide bond</keyword>
<dbReference type="CDD" id="cd05471">
    <property type="entry name" value="pepsin_like"/>
    <property type="match status" value="1"/>
</dbReference>
<evidence type="ECO:0000313" key="10">
    <source>
        <dbReference type="Proteomes" id="UP000187429"/>
    </source>
</evidence>
<feature type="active site" evidence="4">
    <location>
        <position position="277"/>
    </location>
</feature>
<dbReference type="PROSITE" id="PS51767">
    <property type="entry name" value="PEPTIDASE_A1"/>
    <property type="match status" value="2"/>
</dbReference>
<dbReference type="Gene3D" id="2.40.70.10">
    <property type="entry name" value="Acid Proteases"/>
    <property type="match status" value="3"/>
</dbReference>
<dbReference type="PANTHER" id="PTHR47966:SF51">
    <property type="entry name" value="BETA-SITE APP-CLEAVING ENZYME, ISOFORM A-RELATED"/>
    <property type="match status" value="1"/>
</dbReference>
<dbReference type="InterPro" id="IPR001969">
    <property type="entry name" value="Aspartic_peptidase_AS"/>
</dbReference>
<dbReference type="GO" id="GO:0006508">
    <property type="term" value="P:proteolysis"/>
    <property type="evidence" value="ECO:0007669"/>
    <property type="project" value="UniProtKB-KW"/>
</dbReference>
<feature type="signal peptide" evidence="7">
    <location>
        <begin position="1"/>
        <end position="18"/>
    </location>
</feature>
<keyword evidence="10" id="KW-1185">Reference proteome</keyword>
<protein>
    <submittedName>
        <fullName evidence="9">Gastricsin</fullName>
    </submittedName>
</protein>
<keyword evidence="6" id="KW-0645">Protease</keyword>
<accession>A0A1R1YQ29</accession>
<evidence type="ECO:0000256" key="7">
    <source>
        <dbReference type="SAM" id="SignalP"/>
    </source>
</evidence>
<evidence type="ECO:0000256" key="4">
    <source>
        <dbReference type="PIRSR" id="PIRSR601461-1"/>
    </source>
</evidence>
<reference evidence="10" key="1">
    <citation type="submission" date="2017-01" db="EMBL/GenBank/DDBJ databases">
        <authorList>
            <person name="Wang Y."/>
            <person name="White M."/>
            <person name="Kvist S."/>
            <person name="Moncalvo J.-M."/>
        </authorList>
    </citation>
    <scope>NUCLEOTIDE SEQUENCE [LARGE SCALE GENOMIC DNA]</scope>
    <source>
        <strain evidence="10">ID-206-W2</strain>
    </source>
</reference>
<dbReference type="AlphaFoldDB" id="A0A1R1YQ29"/>
<evidence type="ECO:0000256" key="5">
    <source>
        <dbReference type="PIRSR" id="PIRSR601461-2"/>
    </source>
</evidence>
<keyword evidence="6" id="KW-0378">Hydrolase</keyword>
<feature type="disulfide bond" evidence="5">
    <location>
        <begin position="290"/>
        <end position="295"/>
    </location>
</feature>
<sequence>MKALAVCFLVFFTGKAIGYFSELHFGSNHILNNDIRPNNNLNGTLTIPLISDRNLNYHGEIILGNPGKKFSVVFDTGSADIWVPSVHCESSACKNHNRFDPSLSMSFNGYTKDKFSIKYGTGNLAGHIVSDSLKISNVHIPNQLFGISTEQADFFEKMKFDGVFGLAYSSLSMSQKSPPMDKLLESGAIKKKVFSFWFDKLSENGKIGGELIIGGHNEEKHDGNISFGSNHILNNDIRPNNNLNGTLTIPLISDRNLNYHGEIILGNPGKKFSVVFDTGSADIWVPSVHCESSACKNHNRFDPSLSMSFNGYTKDKFSIKYGTGNLAGHIVSDSLKISNVHIPNQLFGISTEQADFFEKMKFDGVFGLAYSSLSMSQKSPPMDKLLESGAIKKKVFSFWFDKLSENGKIGGELIIGGHNEEKHDGNIRYAPVLTKKYWELGLSEVLYRGSKINTSSKSAIIDTGTSLIALPKSDAASINEAIGAEKLKSSNRLFKISCSTYDKEPVYLTLGDIKLKISPENYIYQVKPGYCLSAFTINPSNVSV</sequence>
<dbReference type="FunFam" id="2.40.70.10:FF:000004">
    <property type="entry name" value="Pepsin A"/>
    <property type="match status" value="2"/>
</dbReference>
<feature type="chain" id="PRO_5010382665" evidence="7">
    <location>
        <begin position="19"/>
        <end position="544"/>
    </location>
</feature>
<keyword evidence="2 6" id="KW-0064">Aspartyl protease</keyword>
<evidence type="ECO:0000256" key="1">
    <source>
        <dbReference type="ARBA" id="ARBA00007447"/>
    </source>
</evidence>
<dbReference type="GO" id="GO:0004190">
    <property type="term" value="F:aspartic-type endopeptidase activity"/>
    <property type="evidence" value="ECO:0007669"/>
    <property type="project" value="UniProtKB-KW"/>
</dbReference>
<evidence type="ECO:0000256" key="6">
    <source>
        <dbReference type="RuleBase" id="RU000454"/>
    </source>
</evidence>
<gene>
    <name evidence="9" type="ORF">AYI69_g1645</name>
</gene>
<dbReference type="InterPro" id="IPR033121">
    <property type="entry name" value="PEPTIDASE_A1"/>
</dbReference>
<proteinExistence type="inferred from homology"/>
<dbReference type="InterPro" id="IPR021109">
    <property type="entry name" value="Peptidase_aspartic_dom_sf"/>
</dbReference>
<comment type="caution">
    <text evidence="9">The sequence shown here is derived from an EMBL/GenBank/DDBJ whole genome shotgun (WGS) entry which is preliminary data.</text>
</comment>
<feature type="domain" description="Peptidase A1" evidence="8">
    <location>
        <begin position="57"/>
        <end position="227"/>
    </location>
</feature>
<keyword evidence="7" id="KW-0732">Signal</keyword>
<evidence type="ECO:0000313" key="9">
    <source>
        <dbReference type="EMBL" id="OMJ28866.1"/>
    </source>
</evidence>
<dbReference type="PRINTS" id="PR00792">
    <property type="entry name" value="PEPSIN"/>
</dbReference>
<dbReference type="Proteomes" id="UP000187429">
    <property type="component" value="Unassembled WGS sequence"/>
</dbReference>
<name>A0A1R1YQ29_9FUNG</name>
<dbReference type="OrthoDB" id="15189at2759"/>
<evidence type="ECO:0000256" key="2">
    <source>
        <dbReference type="ARBA" id="ARBA00022750"/>
    </source>
</evidence>
<dbReference type="PROSITE" id="PS00141">
    <property type="entry name" value="ASP_PROTEASE"/>
    <property type="match status" value="3"/>
</dbReference>
<dbReference type="InterPro" id="IPR034164">
    <property type="entry name" value="Pepsin-like_dom"/>
</dbReference>
<dbReference type="EMBL" id="LSSM01000452">
    <property type="protein sequence ID" value="OMJ28866.1"/>
    <property type="molecule type" value="Genomic_DNA"/>
</dbReference>
<organism evidence="9 10">
    <name type="scientific">Smittium culicis</name>
    <dbReference type="NCBI Taxonomy" id="133412"/>
    <lineage>
        <taxon>Eukaryota</taxon>
        <taxon>Fungi</taxon>
        <taxon>Fungi incertae sedis</taxon>
        <taxon>Zoopagomycota</taxon>
        <taxon>Kickxellomycotina</taxon>
        <taxon>Harpellomycetes</taxon>
        <taxon>Harpellales</taxon>
        <taxon>Legeriomycetaceae</taxon>
        <taxon>Smittium</taxon>
    </lineage>
</organism>
<evidence type="ECO:0000256" key="3">
    <source>
        <dbReference type="ARBA" id="ARBA00023157"/>
    </source>
</evidence>
<dbReference type="InterPro" id="IPR001461">
    <property type="entry name" value="Aspartic_peptidase_A1"/>
</dbReference>
<dbReference type="Pfam" id="PF00026">
    <property type="entry name" value="Asp"/>
    <property type="match status" value="2"/>
</dbReference>
<dbReference type="PANTHER" id="PTHR47966">
    <property type="entry name" value="BETA-SITE APP-CLEAVING ENZYME, ISOFORM A-RELATED"/>
    <property type="match status" value="1"/>
</dbReference>